<keyword evidence="1" id="KW-0812">Transmembrane</keyword>
<protein>
    <recommendedName>
        <fullName evidence="2">AB hydrolase-1 domain-containing protein</fullName>
    </recommendedName>
</protein>
<evidence type="ECO:0000313" key="3">
    <source>
        <dbReference type="EMBL" id="KAK9419158.1"/>
    </source>
</evidence>
<evidence type="ECO:0000256" key="1">
    <source>
        <dbReference type="SAM" id="Phobius"/>
    </source>
</evidence>
<evidence type="ECO:0000259" key="2">
    <source>
        <dbReference type="Pfam" id="PF12697"/>
    </source>
</evidence>
<keyword evidence="4" id="KW-1185">Reference proteome</keyword>
<keyword evidence="1" id="KW-1133">Transmembrane helix</keyword>
<dbReference type="Proteomes" id="UP001408356">
    <property type="component" value="Unassembled WGS sequence"/>
</dbReference>
<accession>A0ABR2UXK4</accession>
<name>A0ABR2UXK4_9PEZI</name>
<proteinExistence type="predicted"/>
<dbReference type="InterPro" id="IPR029058">
    <property type="entry name" value="AB_hydrolase_fold"/>
</dbReference>
<dbReference type="PANTHER" id="PTHR37471:SF1">
    <property type="entry name" value="AB HYDROLASE-1 DOMAIN-CONTAINING PROTEIN"/>
    <property type="match status" value="1"/>
</dbReference>
<dbReference type="Gene3D" id="3.40.50.1820">
    <property type="entry name" value="alpha/beta hydrolase"/>
    <property type="match status" value="1"/>
</dbReference>
<organism evidence="3 4">
    <name type="scientific">Seiridium unicorne</name>
    <dbReference type="NCBI Taxonomy" id="138068"/>
    <lineage>
        <taxon>Eukaryota</taxon>
        <taxon>Fungi</taxon>
        <taxon>Dikarya</taxon>
        <taxon>Ascomycota</taxon>
        <taxon>Pezizomycotina</taxon>
        <taxon>Sordariomycetes</taxon>
        <taxon>Xylariomycetidae</taxon>
        <taxon>Amphisphaeriales</taxon>
        <taxon>Sporocadaceae</taxon>
        <taxon>Seiridium</taxon>
    </lineage>
</organism>
<keyword evidence="1" id="KW-0472">Membrane</keyword>
<dbReference type="InterPro" id="IPR000073">
    <property type="entry name" value="AB_hydrolase_1"/>
</dbReference>
<feature type="domain" description="AB hydrolase-1" evidence="2">
    <location>
        <begin position="253"/>
        <end position="471"/>
    </location>
</feature>
<gene>
    <name evidence="3" type="ORF">SUNI508_01135</name>
</gene>
<feature type="transmembrane region" description="Helical" evidence="1">
    <location>
        <begin position="43"/>
        <end position="67"/>
    </location>
</feature>
<comment type="caution">
    <text evidence="3">The sequence shown here is derived from an EMBL/GenBank/DDBJ whole genome shotgun (WGS) entry which is preliminary data.</text>
</comment>
<evidence type="ECO:0000313" key="4">
    <source>
        <dbReference type="Proteomes" id="UP001408356"/>
    </source>
</evidence>
<feature type="transmembrane region" description="Helical" evidence="1">
    <location>
        <begin position="184"/>
        <end position="203"/>
    </location>
</feature>
<reference evidence="3 4" key="1">
    <citation type="journal article" date="2024" name="J. Plant Pathol.">
        <title>Sequence and assembly of the genome of Seiridium unicorne, isolate CBS 538.82, causal agent of cypress canker disease.</title>
        <authorList>
            <person name="Scali E."/>
            <person name="Rocca G.D."/>
            <person name="Danti R."/>
            <person name="Garbelotto M."/>
            <person name="Barberini S."/>
            <person name="Baroncelli R."/>
            <person name="Emiliani G."/>
        </authorList>
    </citation>
    <scope>NUCLEOTIDE SEQUENCE [LARGE SCALE GENOMIC DNA]</scope>
    <source>
        <strain evidence="3 4">BM-138-508</strain>
    </source>
</reference>
<dbReference type="SUPFAM" id="SSF53474">
    <property type="entry name" value="alpha/beta-Hydrolases"/>
    <property type="match status" value="1"/>
</dbReference>
<feature type="transmembrane region" description="Helical" evidence="1">
    <location>
        <begin position="12"/>
        <end position="31"/>
    </location>
</feature>
<dbReference type="PANTHER" id="PTHR37471">
    <property type="entry name" value="UNNAMED PRODUCT"/>
    <property type="match status" value="1"/>
</dbReference>
<sequence length="533" mass="60277">MVVNHSPVKYGLVLAAKYAINYIGLGSLFYLQTTFFLGGVRAVLSPLSIFIGVIGLIEVLWYLLWFLPYKAHLQRPGLLMAPTTRAQRKALIEMSLDQVPDVRLFVRKWFNNAHLDEIYRDDVKDWLLWALWGTDSEAGIEADELEEYIVIAEEKGKLTLPKGRAGAKPIRLNLDPVQMLHKSLLFYTIIGFIDTAATLYLMVKGFSFYRQPRLSFFRVFPFRPMTIFSPKQSASPQFSYFYRPHKSKTHRPIVFCHGFGIGLPTYISWLSSIPNDIGVLALEILPVSGRICPEAVGPREYQQAMRQILLQQGIQDFVFVGHSYGTLLARPLLDDPELAAMVNSLVLCDPVAIMLHLPNVAYNMTRRVPTTAPELQISFGAAMDPRIAHTVCRRFHWPEHILFRETLMGKRTTAVVASRDCVINADAVAGYVYYGDANYITSADLEELRKTPELWTGQAELELMYLHDRDHGQSLLNPAEARKITIVVETYARLELAPDPRLEVDNAADQTWESSEKGSIISRISEVSVAQVV</sequence>
<dbReference type="EMBL" id="JARVKF010000330">
    <property type="protein sequence ID" value="KAK9419158.1"/>
    <property type="molecule type" value="Genomic_DNA"/>
</dbReference>
<dbReference type="Pfam" id="PF12697">
    <property type="entry name" value="Abhydrolase_6"/>
    <property type="match status" value="1"/>
</dbReference>